<gene>
    <name evidence="4" type="ORF">HNR42_002300</name>
</gene>
<reference evidence="4 5" key="1">
    <citation type="submission" date="2020-08" db="EMBL/GenBank/DDBJ databases">
        <title>Genomic Encyclopedia of Type Strains, Phase IV (KMG-IV): sequencing the most valuable type-strain genomes for metagenomic binning, comparative biology and taxonomic classification.</title>
        <authorList>
            <person name="Goeker M."/>
        </authorList>
    </citation>
    <scope>NUCLEOTIDE SEQUENCE [LARGE SCALE GENOMIC DNA]</scope>
    <source>
        <strain evidence="4 5">DSM 21458</strain>
    </source>
</reference>
<name>A0A841I4Q3_9DEIO</name>
<accession>A0A841I4Q3</accession>
<sequence length="231" mass="24379">MTRTAAGTWNRIRMLLLVLLAVSAIPVLARETRADLGEQLVAAAAGGRLEQVRDLLRRGAPVNAAGADGRTALTAAALGDHVAVARALIEAGANVDHQDADRNNALLVSGETGRVAMLREVLRAGPDLGRTNRFGGTALIPAAHRGHVGYVREILRTGIDVNHVNNLGWTALLEAVLLGDGGPRHQQIVQLLLAAGADAQLPDPQGVTALEHARRLGYAQMVRLLEAARSR</sequence>
<dbReference type="InterPro" id="IPR036770">
    <property type="entry name" value="Ankyrin_rpt-contain_sf"/>
</dbReference>
<keyword evidence="2 3" id="KW-0040">ANK repeat</keyword>
<keyword evidence="5" id="KW-1185">Reference proteome</keyword>
<proteinExistence type="predicted"/>
<dbReference type="AlphaFoldDB" id="A0A841I4Q3"/>
<evidence type="ECO:0000313" key="4">
    <source>
        <dbReference type="EMBL" id="MBB6098865.1"/>
    </source>
</evidence>
<dbReference type="EMBL" id="JACHHG010000008">
    <property type="protein sequence ID" value="MBB6098865.1"/>
    <property type="molecule type" value="Genomic_DNA"/>
</dbReference>
<dbReference type="PROSITE" id="PS50297">
    <property type="entry name" value="ANK_REP_REGION"/>
    <property type="match status" value="1"/>
</dbReference>
<feature type="repeat" description="ANK" evidence="3">
    <location>
        <begin position="134"/>
        <end position="166"/>
    </location>
</feature>
<comment type="caution">
    <text evidence="4">The sequence shown here is derived from an EMBL/GenBank/DDBJ whole genome shotgun (WGS) entry which is preliminary data.</text>
</comment>
<evidence type="ECO:0000256" key="1">
    <source>
        <dbReference type="ARBA" id="ARBA00022737"/>
    </source>
</evidence>
<dbReference type="InterPro" id="IPR002110">
    <property type="entry name" value="Ankyrin_rpt"/>
</dbReference>
<dbReference type="SUPFAM" id="SSF48403">
    <property type="entry name" value="Ankyrin repeat"/>
    <property type="match status" value="1"/>
</dbReference>
<evidence type="ECO:0000313" key="5">
    <source>
        <dbReference type="Proteomes" id="UP000569951"/>
    </source>
</evidence>
<dbReference type="PROSITE" id="PS50088">
    <property type="entry name" value="ANK_REPEAT"/>
    <property type="match status" value="3"/>
</dbReference>
<dbReference type="PANTHER" id="PTHR24173:SF74">
    <property type="entry name" value="ANKYRIN REPEAT DOMAIN-CONTAINING PROTEIN 16"/>
    <property type="match status" value="1"/>
</dbReference>
<organism evidence="4 5">
    <name type="scientific">Deinobacterium chartae</name>
    <dbReference type="NCBI Taxonomy" id="521158"/>
    <lineage>
        <taxon>Bacteria</taxon>
        <taxon>Thermotogati</taxon>
        <taxon>Deinococcota</taxon>
        <taxon>Deinococci</taxon>
        <taxon>Deinococcales</taxon>
        <taxon>Deinococcaceae</taxon>
        <taxon>Deinobacterium</taxon>
    </lineage>
</organism>
<evidence type="ECO:0000256" key="2">
    <source>
        <dbReference type="ARBA" id="ARBA00023043"/>
    </source>
</evidence>
<dbReference type="RefSeq" id="WP_246351475.1">
    <property type="nucleotide sequence ID" value="NZ_JACHHG010000008.1"/>
</dbReference>
<evidence type="ECO:0008006" key="6">
    <source>
        <dbReference type="Google" id="ProtNLM"/>
    </source>
</evidence>
<feature type="repeat" description="ANK" evidence="3">
    <location>
        <begin position="167"/>
        <end position="204"/>
    </location>
</feature>
<dbReference type="SMART" id="SM00248">
    <property type="entry name" value="ANK"/>
    <property type="match status" value="5"/>
</dbReference>
<keyword evidence="1" id="KW-0677">Repeat</keyword>
<dbReference type="Proteomes" id="UP000569951">
    <property type="component" value="Unassembled WGS sequence"/>
</dbReference>
<dbReference type="Pfam" id="PF12796">
    <property type="entry name" value="Ank_2"/>
    <property type="match status" value="1"/>
</dbReference>
<protein>
    <recommendedName>
        <fullName evidence="6">Ankyrin repeat domain-containing protein</fullName>
    </recommendedName>
</protein>
<dbReference type="PANTHER" id="PTHR24173">
    <property type="entry name" value="ANKYRIN REPEAT CONTAINING"/>
    <property type="match status" value="1"/>
</dbReference>
<feature type="repeat" description="ANK" evidence="3">
    <location>
        <begin position="68"/>
        <end position="100"/>
    </location>
</feature>
<dbReference type="Gene3D" id="1.25.40.20">
    <property type="entry name" value="Ankyrin repeat-containing domain"/>
    <property type="match status" value="1"/>
</dbReference>
<evidence type="ECO:0000256" key="3">
    <source>
        <dbReference type="PROSITE-ProRule" id="PRU00023"/>
    </source>
</evidence>
<dbReference type="Pfam" id="PF13637">
    <property type="entry name" value="Ank_4"/>
    <property type="match status" value="1"/>
</dbReference>